<accession>A0AAU7CJG5</accession>
<dbReference type="AlphaFoldDB" id="A0AAU7CJG5"/>
<protein>
    <submittedName>
        <fullName evidence="1">Uncharacterized protein</fullName>
    </submittedName>
</protein>
<sequence>MLSPHKYDHWADNDAAEEKKKITITAESFDHQVADRMDGFFEEVVLPTLKTLAEARLSYDKMKRLVKLPSTWEAKISGKPFRERLNSYLIEVALQVNGG</sequence>
<dbReference type="EMBL" id="CP155447">
    <property type="protein sequence ID" value="XBH05223.1"/>
    <property type="molecule type" value="Genomic_DNA"/>
</dbReference>
<name>A0AAU7CJG5_9BACT</name>
<dbReference type="RefSeq" id="WP_406698030.1">
    <property type="nucleotide sequence ID" value="NZ_CP155447.1"/>
</dbReference>
<proteinExistence type="predicted"/>
<reference evidence="1" key="1">
    <citation type="submission" date="2024-05" db="EMBL/GenBank/DDBJ databases">
        <title>Planctomycetes of the genus Singulisphaera possess chitinolytic capabilities.</title>
        <authorList>
            <person name="Ivanova A."/>
        </authorList>
    </citation>
    <scope>NUCLEOTIDE SEQUENCE</scope>
    <source>
        <strain evidence="1">Ch08T</strain>
    </source>
</reference>
<gene>
    <name evidence="1" type="ORF">V5E97_04170</name>
</gene>
<evidence type="ECO:0000313" key="1">
    <source>
        <dbReference type="EMBL" id="XBH05223.1"/>
    </source>
</evidence>
<organism evidence="1">
    <name type="scientific">Singulisphaera sp. Ch08</name>
    <dbReference type="NCBI Taxonomy" id="3120278"/>
    <lineage>
        <taxon>Bacteria</taxon>
        <taxon>Pseudomonadati</taxon>
        <taxon>Planctomycetota</taxon>
        <taxon>Planctomycetia</taxon>
        <taxon>Isosphaerales</taxon>
        <taxon>Isosphaeraceae</taxon>
        <taxon>Singulisphaera</taxon>
    </lineage>
</organism>